<feature type="transmembrane region" description="Helical" evidence="6">
    <location>
        <begin position="426"/>
        <end position="445"/>
    </location>
</feature>
<gene>
    <name evidence="7" type="ORF">EGH23_17290</name>
</gene>
<dbReference type="GO" id="GO:0005886">
    <property type="term" value="C:plasma membrane"/>
    <property type="evidence" value="ECO:0007669"/>
    <property type="project" value="UniProtKB-SubCell"/>
</dbReference>
<feature type="transmembrane region" description="Helical" evidence="6">
    <location>
        <begin position="301"/>
        <end position="324"/>
    </location>
</feature>
<dbReference type="Proteomes" id="UP001430455">
    <property type="component" value="Unassembled WGS sequence"/>
</dbReference>
<keyword evidence="2" id="KW-1003">Cell membrane</keyword>
<keyword evidence="5 6" id="KW-0472">Membrane</keyword>
<feature type="transmembrane region" description="Helical" evidence="6">
    <location>
        <begin position="156"/>
        <end position="174"/>
    </location>
</feature>
<evidence type="ECO:0000256" key="4">
    <source>
        <dbReference type="ARBA" id="ARBA00022989"/>
    </source>
</evidence>
<feature type="transmembrane region" description="Helical" evidence="6">
    <location>
        <begin position="124"/>
        <end position="144"/>
    </location>
</feature>
<evidence type="ECO:0000256" key="1">
    <source>
        <dbReference type="ARBA" id="ARBA00004651"/>
    </source>
</evidence>
<feature type="transmembrane region" description="Helical" evidence="6">
    <location>
        <begin position="336"/>
        <end position="356"/>
    </location>
</feature>
<evidence type="ECO:0000256" key="6">
    <source>
        <dbReference type="SAM" id="Phobius"/>
    </source>
</evidence>
<evidence type="ECO:0000313" key="7">
    <source>
        <dbReference type="EMBL" id="MBX0296634.1"/>
    </source>
</evidence>
<keyword evidence="4 6" id="KW-1133">Transmembrane helix</keyword>
<dbReference type="PANTHER" id="PTHR30250:SF27">
    <property type="entry name" value="POLYSACCHARIDE BIOSYNTHESIS PROTEIN"/>
    <property type="match status" value="1"/>
</dbReference>
<feature type="transmembrane region" description="Helical" evidence="6">
    <location>
        <begin position="451"/>
        <end position="471"/>
    </location>
</feature>
<feature type="transmembrane region" description="Helical" evidence="6">
    <location>
        <begin position="180"/>
        <end position="199"/>
    </location>
</feature>
<evidence type="ECO:0000256" key="5">
    <source>
        <dbReference type="ARBA" id="ARBA00023136"/>
    </source>
</evidence>
<name>A0AAW4PFB6_9EURY</name>
<protein>
    <submittedName>
        <fullName evidence="7">Oligosaccharide flippase family protein</fullName>
    </submittedName>
</protein>
<dbReference type="InterPro" id="IPR050833">
    <property type="entry name" value="Poly_Biosynth_Transport"/>
</dbReference>
<evidence type="ECO:0000313" key="8">
    <source>
        <dbReference type="Proteomes" id="UP001430455"/>
    </source>
</evidence>
<dbReference type="RefSeq" id="WP_220581227.1">
    <property type="nucleotide sequence ID" value="NZ_RKLT01000009.1"/>
</dbReference>
<feature type="transmembrane region" description="Helical" evidence="6">
    <location>
        <begin position="388"/>
        <end position="414"/>
    </location>
</feature>
<sequence length="483" mass="51809">MRDSITKLVSIAFLGGLIGRGFRYGFSVTIARGLGLDALGIFAFGMVVMKGAGVFARVGLDSAANKYIPIYRGQDDAERLNGTVLLCLLIPLLVGTIVAVLLYFGRGVIHSTVGVTFDPTTQLFIAGIPLFAVMMVGVNATYGLNETKYSVYIRDFGQSGVGIVLIAIGAFIFSDLNALVVGYLASIVIGVGLAVVFLLREDALRFDVQPVFEYREILAFALPLTFAASIQYLVSWTDILVLGVFVPATPIGRYQAAYQTSVLLLIVLQSANSVFPPLASELHDSGKRAELNRVYTAVTRWVTYLTVLGFAFVAIYAADILSIFGTDARSAQTALIILAAGQMISAIVGPTGYLLIMTDYERLTLVNNGLAALLNLVLNVVLIQTYGILGAAIATGISLATMNILRLAEVWYFLEIHPYSRRYWKGGIAIAASIVVLFLGKLLPISSLPRAILAGAVALGLFGIVIWRLGFDDLDAALVEAIK</sequence>
<keyword evidence="3 6" id="KW-0812">Transmembrane</keyword>
<proteinExistence type="predicted"/>
<dbReference type="Pfam" id="PF01943">
    <property type="entry name" value="Polysacc_synt"/>
    <property type="match status" value="1"/>
</dbReference>
<keyword evidence="8" id="KW-1185">Reference proteome</keyword>
<feature type="transmembrane region" description="Helical" evidence="6">
    <location>
        <begin position="80"/>
        <end position="104"/>
    </location>
</feature>
<organism evidence="7 8">
    <name type="scientific">Haloarcula nitratireducens</name>
    <dbReference type="NCBI Taxonomy" id="2487749"/>
    <lineage>
        <taxon>Archaea</taxon>
        <taxon>Methanobacteriati</taxon>
        <taxon>Methanobacteriota</taxon>
        <taxon>Stenosarchaea group</taxon>
        <taxon>Halobacteria</taxon>
        <taxon>Halobacteriales</taxon>
        <taxon>Haloarculaceae</taxon>
        <taxon>Haloarcula</taxon>
    </lineage>
</organism>
<dbReference type="PANTHER" id="PTHR30250">
    <property type="entry name" value="PST FAMILY PREDICTED COLANIC ACID TRANSPORTER"/>
    <property type="match status" value="1"/>
</dbReference>
<dbReference type="EMBL" id="RKLT01000009">
    <property type="protein sequence ID" value="MBX0296634.1"/>
    <property type="molecule type" value="Genomic_DNA"/>
</dbReference>
<accession>A0AAW4PFB6</accession>
<comment type="caution">
    <text evidence="7">The sequence shown here is derived from an EMBL/GenBank/DDBJ whole genome shotgun (WGS) entry which is preliminary data.</text>
</comment>
<dbReference type="InterPro" id="IPR002797">
    <property type="entry name" value="Polysacc_synth"/>
</dbReference>
<dbReference type="AlphaFoldDB" id="A0AAW4PFB6"/>
<reference evidence="7 8" key="1">
    <citation type="submission" date="2021-06" db="EMBL/GenBank/DDBJ databases">
        <title>Halomicroarcula sp. a new haloarchaeum isolated from saline soil.</title>
        <authorList>
            <person name="Duran-Viseras A."/>
            <person name="Sanchez-Porro C."/>
            <person name="Ventosa A."/>
        </authorList>
    </citation>
    <scope>NUCLEOTIDE SEQUENCE [LARGE SCALE GENOMIC DNA]</scope>
    <source>
        <strain evidence="7 8">F27</strain>
    </source>
</reference>
<feature type="transmembrane region" description="Helical" evidence="6">
    <location>
        <begin position="39"/>
        <end position="60"/>
    </location>
</feature>
<evidence type="ECO:0000256" key="3">
    <source>
        <dbReference type="ARBA" id="ARBA00022692"/>
    </source>
</evidence>
<feature type="transmembrane region" description="Helical" evidence="6">
    <location>
        <begin position="363"/>
        <end position="382"/>
    </location>
</feature>
<comment type="subcellular location">
    <subcellularLocation>
        <location evidence="1">Cell membrane</location>
        <topology evidence="1">Multi-pass membrane protein</topology>
    </subcellularLocation>
</comment>
<evidence type="ECO:0000256" key="2">
    <source>
        <dbReference type="ARBA" id="ARBA00022475"/>
    </source>
</evidence>